<feature type="transmembrane region" description="Helical" evidence="1">
    <location>
        <begin position="12"/>
        <end position="31"/>
    </location>
</feature>
<name>A0A2T6G4N7_9BACL</name>
<sequence length="90" mass="9689">MFHYAKSYPGGVSPLISLFVWILIAECIRGVGETLIGGADTAWIVAEVGEQHVGRLFLEGKRLSLRASLVTAAVLLLPILAVFGLTLPKR</sequence>
<protein>
    <recommendedName>
        <fullName evidence="4">ABC transmembrane type-1 domain-containing protein</fullName>
    </recommendedName>
</protein>
<reference evidence="2 3" key="1">
    <citation type="submission" date="2018-03" db="EMBL/GenBank/DDBJ databases">
        <title>Genome sequence of Paenibacillus elgii strain AC13 an antimicrobial compound producing bacteria.</title>
        <authorList>
            <person name="Kurokawa A.S."/>
            <person name="Araujo J.F."/>
            <person name="Costa R.A."/>
            <person name="Ortega D.B."/>
            <person name="Pires A.S."/>
            <person name="Pappas G.J.Jr."/>
            <person name="Franco O.L."/>
            <person name="Barreto C."/>
            <person name="Magalhaes B.S."/>
            <person name="Kruger R.H."/>
        </authorList>
    </citation>
    <scope>NUCLEOTIDE SEQUENCE [LARGE SCALE GENOMIC DNA]</scope>
    <source>
        <strain evidence="2 3">AC13</strain>
    </source>
</reference>
<keyword evidence="1" id="KW-0472">Membrane</keyword>
<evidence type="ECO:0000313" key="3">
    <source>
        <dbReference type="Proteomes" id="UP000244184"/>
    </source>
</evidence>
<gene>
    <name evidence="2" type="ORF">C8Z91_11630</name>
</gene>
<dbReference type="Proteomes" id="UP000244184">
    <property type="component" value="Unassembled WGS sequence"/>
</dbReference>
<evidence type="ECO:0008006" key="4">
    <source>
        <dbReference type="Google" id="ProtNLM"/>
    </source>
</evidence>
<evidence type="ECO:0000256" key="1">
    <source>
        <dbReference type="SAM" id="Phobius"/>
    </source>
</evidence>
<organism evidence="2 3">
    <name type="scientific">Paenibacillus elgii</name>
    <dbReference type="NCBI Taxonomy" id="189691"/>
    <lineage>
        <taxon>Bacteria</taxon>
        <taxon>Bacillati</taxon>
        <taxon>Bacillota</taxon>
        <taxon>Bacilli</taxon>
        <taxon>Bacillales</taxon>
        <taxon>Paenibacillaceae</taxon>
        <taxon>Paenibacillus</taxon>
    </lineage>
</organism>
<dbReference type="RefSeq" id="WP_108531548.1">
    <property type="nucleotide sequence ID" value="NZ_PYHP01000030.1"/>
</dbReference>
<keyword evidence="1" id="KW-0812">Transmembrane</keyword>
<feature type="transmembrane region" description="Helical" evidence="1">
    <location>
        <begin position="65"/>
        <end position="87"/>
    </location>
</feature>
<dbReference type="EMBL" id="PYHP01000030">
    <property type="protein sequence ID" value="PUA39111.1"/>
    <property type="molecule type" value="Genomic_DNA"/>
</dbReference>
<comment type="caution">
    <text evidence="2">The sequence shown here is derived from an EMBL/GenBank/DDBJ whole genome shotgun (WGS) entry which is preliminary data.</text>
</comment>
<proteinExistence type="predicted"/>
<keyword evidence="1" id="KW-1133">Transmembrane helix</keyword>
<accession>A0A2T6G4N7</accession>
<evidence type="ECO:0000313" key="2">
    <source>
        <dbReference type="EMBL" id="PUA39111.1"/>
    </source>
</evidence>
<dbReference type="AlphaFoldDB" id="A0A2T6G4N7"/>